<dbReference type="GO" id="GO:0004674">
    <property type="term" value="F:protein serine/threonine kinase activity"/>
    <property type="evidence" value="ECO:0007669"/>
    <property type="project" value="TreeGrafter"/>
</dbReference>
<dbReference type="InterPro" id="IPR011009">
    <property type="entry name" value="Kinase-like_dom_sf"/>
</dbReference>
<dbReference type="OMA" id="SHMENIP"/>
<keyword evidence="5" id="KW-0418">Kinase</keyword>
<dbReference type="PROSITE" id="PS50011">
    <property type="entry name" value="PROTEIN_KINASE_DOM"/>
    <property type="match status" value="1"/>
</dbReference>
<evidence type="ECO:0000313" key="5">
    <source>
        <dbReference type="EMBL" id="KNC50962.1"/>
    </source>
</evidence>
<dbReference type="RefSeq" id="XP_013756658.1">
    <property type="nucleotide sequence ID" value="XM_013901204.1"/>
</dbReference>
<keyword evidence="2" id="KW-0040">ANK repeat</keyword>
<dbReference type="InterPro" id="IPR051681">
    <property type="entry name" value="Ser/Thr_Kinases-Pseudokinases"/>
</dbReference>
<dbReference type="InterPro" id="IPR002110">
    <property type="entry name" value="Ankyrin_rpt"/>
</dbReference>
<name>A0A0L0DF41_THETB</name>
<organism evidence="5 6">
    <name type="scientific">Thecamonas trahens ATCC 50062</name>
    <dbReference type="NCBI Taxonomy" id="461836"/>
    <lineage>
        <taxon>Eukaryota</taxon>
        <taxon>Apusozoa</taxon>
        <taxon>Apusomonadida</taxon>
        <taxon>Apusomonadidae</taxon>
        <taxon>Thecamonas</taxon>
    </lineage>
</organism>
<dbReference type="InterPro" id="IPR036770">
    <property type="entry name" value="Ankyrin_rpt-contain_sf"/>
</dbReference>
<dbReference type="Pfam" id="PF00069">
    <property type="entry name" value="Pkinase"/>
    <property type="match status" value="1"/>
</dbReference>
<keyword evidence="5" id="KW-0808">Transferase</keyword>
<gene>
    <name evidence="5" type="ORF">AMSG_07217</name>
</gene>
<comment type="similarity">
    <text evidence="1">Belongs to the protein kinase superfamily. TKL Ser/Thr protein kinase family.</text>
</comment>
<dbReference type="EMBL" id="GL349463">
    <property type="protein sequence ID" value="KNC50962.1"/>
    <property type="molecule type" value="Genomic_DNA"/>
</dbReference>
<protein>
    <submittedName>
        <fullName evidence="5">TKL protein kinase</fullName>
    </submittedName>
</protein>
<dbReference type="PANTHER" id="PTHR44329">
    <property type="entry name" value="SERINE/THREONINE-PROTEIN KINASE TNNI3K-RELATED"/>
    <property type="match status" value="1"/>
</dbReference>
<dbReference type="SMART" id="SM00220">
    <property type="entry name" value="S_TKc"/>
    <property type="match status" value="1"/>
</dbReference>
<dbReference type="InterPro" id="IPR000719">
    <property type="entry name" value="Prot_kinase_dom"/>
</dbReference>
<dbReference type="AlphaFoldDB" id="A0A0L0DF41"/>
<dbReference type="PROSITE" id="PS50088">
    <property type="entry name" value="ANK_REPEAT"/>
    <property type="match status" value="1"/>
</dbReference>
<feature type="compositionally biased region" description="Low complexity" evidence="3">
    <location>
        <begin position="207"/>
        <end position="216"/>
    </location>
</feature>
<evidence type="ECO:0000256" key="1">
    <source>
        <dbReference type="ARBA" id="ARBA00005843"/>
    </source>
</evidence>
<feature type="region of interest" description="Disordered" evidence="3">
    <location>
        <begin position="124"/>
        <end position="219"/>
    </location>
</feature>
<sequence>MASALALEAAVRSGSVDEVVALAAGEATAAPLAAPYAFDLTSDIAGCDHLVSGTVLHLAVLRREVEMVRALMAAGCDVLAPGEVALYHGFDFDGGFYRDEWSPQVLANELGLLHIAEALGGADVRRKKKKRRKAKRGSKSKSKSKAARTGSSAVADEAAPSKDAGRAVNADADADAEKRRSRRRKLRRVKARVASGEEPVAAVSRASDSGSGSDSDPLVTYSHARRATVRSLREAGTLLHAQPSLEWAAEITPDDLVVGESFDSGGYGAIHFGTYAGAAVAVKVMAVPGAAAKAEVTKEIHALALANASPHVCKLYGYALLPDKMCLVMKLYDGCLHDVIDGCPGHRMRTVDIVPAALDIALGLRDLHNMGIVVRDLKPANVLVDAAADTLVLADFGLARVVANAASRELATTRNEACTPNYAAPECFLDGKLTAACDIWSWATTVVHMFTGQPPFVDDSLFQIATKLAVQRVAPPVPERAPDLLRQLLNSCFAFQPADRPTADELVDALEAVIDAGGY</sequence>
<dbReference type="Gene3D" id="3.30.200.20">
    <property type="entry name" value="Phosphorylase Kinase, domain 1"/>
    <property type="match status" value="1"/>
</dbReference>
<accession>A0A0L0DF41</accession>
<dbReference type="PANTHER" id="PTHR44329:SF214">
    <property type="entry name" value="PROTEIN KINASE DOMAIN-CONTAINING PROTEIN"/>
    <property type="match status" value="1"/>
</dbReference>
<keyword evidence="6" id="KW-1185">Reference proteome</keyword>
<feature type="compositionally biased region" description="Basic residues" evidence="3">
    <location>
        <begin position="179"/>
        <end position="191"/>
    </location>
</feature>
<reference evidence="5 6" key="1">
    <citation type="submission" date="2010-05" db="EMBL/GenBank/DDBJ databases">
        <title>The Genome Sequence of Thecamonas trahens ATCC 50062.</title>
        <authorList>
            <consortium name="The Broad Institute Genome Sequencing Platform"/>
            <person name="Russ C."/>
            <person name="Cuomo C."/>
            <person name="Shea T."/>
            <person name="Young S.K."/>
            <person name="Zeng Q."/>
            <person name="Koehrsen M."/>
            <person name="Haas B."/>
            <person name="Borodovsky M."/>
            <person name="Guigo R."/>
            <person name="Alvarado L."/>
            <person name="Berlin A."/>
            <person name="Bochicchio J."/>
            <person name="Borenstein D."/>
            <person name="Chapman S."/>
            <person name="Chen Z."/>
            <person name="Freedman E."/>
            <person name="Gellesch M."/>
            <person name="Goldberg J."/>
            <person name="Griggs A."/>
            <person name="Gujja S."/>
            <person name="Heilman E."/>
            <person name="Heiman D."/>
            <person name="Hepburn T."/>
            <person name="Howarth C."/>
            <person name="Jen D."/>
            <person name="Larson L."/>
            <person name="Mehta T."/>
            <person name="Park D."/>
            <person name="Pearson M."/>
            <person name="Roberts A."/>
            <person name="Saif S."/>
            <person name="Shenoy N."/>
            <person name="Sisk P."/>
            <person name="Stolte C."/>
            <person name="Sykes S."/>
            <person name="Thomson T."/>
            <person name="Walk T."/>
            <person name="White J."/>
            <person name="Yandava C."/>
            <person name="Burger G."/>
            <person name="Gray M.W."/>
            <person name="Holland P.W.H."/>
            <person name="King N."/>
            <person name="Lang F.B.F."/>
            <person name="Roger A.J."/>
            <person name="Ruiz-Trillo I."/>
            <person name="Lander E."/>
            <person name="Nusbaum C."/>
        </authorList>
    </citation>
    <scope>NUCLEOTIDE SEQUENCE [LARGE SCALE GENOMIC DNA]</scope>
    <source>
        <strain evidence="5 6">ATCC 50062</strain>
    </source>
</reference>
<evidence type="ECO:0000313" key="6">
    <source>
        <dbReference type="Proteomes" id="UP000054408"/>
    </source>
</evidence>
<evidence type="ECO:0000256" key="3">
    <source>
        <dbReference type="SAM" id="MobiDB-lite"/>
    </source>
</evidence>
<dbReference type="Proteomes" id="UP000054408">
    <property type="component" value="Unassembled WGS sequence"/>
</dbReference>
<dbReference type="CDD" id="cd14014">
    <property type="entry name" value="STKc_PknB_like"/>
    <property type="match status" value="1"/>
</dbReference>
<dbReference type="eggNOG" id="KOG0192">
    <property type="taxonomic scope" value="Eukaryota"/>
</dbReference>
<dbReference type="STRING" id="461836.A0A0L0DF41"/>
<dbReference type="OrthoDB" id="5966500at2759"/>
<evidence type="ECO:0000256" key="2">
    <source>
        <dbReference type="PROSITE-ProRule" id="PRU00023"/>
    </source>
</evidence>
<dbReference type="GeneID" id="25566188"/>
<dbReference type="GO" id="GO:0005524">
    <property type="term" value="F:ATP binding"/>
    <property type="evidence" value="ECO:0007669"/>
    <property type="project" value="InterPro"/>
</dbReference>
<dbReference type="Gene3D" id="1.25.40.20">
    <property type="entry name" value="Ankyrin repeat-containing domain"/>
    <property type="match status" value="1"/>
</dbReference>
<feature type="compositionally biased region" description="Basic residues" evidence="3">
    <location>
        <begin position="125"/>
        <end position="146"/>
    </location>
</feature>
<dbReference type="Gene3D" id="1.10.510.10">
    <property type="entry name" value="Transferase(Phosphotransferase) domain 1"/>
    <property type="match status" value="1"/>
</dbReference>
<proteinExistence type="inferred from homology"/>
<dbReference type="SUPFAM" id="SSF56112">
    <property type="entry name" value="Protein kinase-like (PK-like)"/>
    <property type="match status" value="1"/>
</dbReference>
<feature type="domain" description="Protein kinase" evidence="4">
    <location>
        <begin position="256"/>
        <end position="514"/>
    </location>
</feature>
<evidence type="ECO:0000259" key="4">
    <source>
        <dbReference type="PROSITE" id="PS50011"/>
    </source>
</evidence>
<feature type="repeat" description="ANK" evidence="2">
    <location>
        <begin position="51"/>
        <end position="83"/>
    </location>
</feature>